<evidence type="ECO:0000313" key="4">
    <source>
        <dbReference type="EMBL" id="MFD0948704.1"/>
    </source>
</evidence>
<dbReference type="PANTHER" id="PTHR19328:SF55">
    <property type="entry name" value="BLR6566 PROTEIN"/>
    <property type="match status" value="1"/>
</dbReference>
<dbReference type="SUPFAM" id="SSF50952">
    <property type="entry name" value="Soluble quinoprotein glucose dehydrogenase"/>
    <property type="match status" value="1"/>
</dbReference>
<keyword evidence="5" id="KW-1185">Reference proteome</keyword>
<dbReference type="InterPro" id="IPR011042">
    <property type="entry name" value="6-blade_b-propeller_TolB-like"/>
</dbReference>
<dbReference type="PANTHER" id="PTHR19328">
    <property type="entry name" value="HEDGEHOG-INTERACTING PROTEIN"/>
    <property type="match status" value="1"/>
</dbReference>
<feature type="domain" description="Pyrroloquinoline quinone-dependent pyranose dehydrogenase beta-propeller" evidence="3">
    <location>
        <begin position="352"/>
        <end position="463"/>
    </location>
</feature>
<protein>
    <submittedName>
        <fullName evidence="4">PQQ-dependent sugar dehydrogenase</fullName>
    </submittedName>
</protein>
<dbReference type="RefSeq" id="WP_264946597.1">
    <property type="nucleotide sequence ID" value="NZ_JAPDRA010000016.1"/>
</dbReference>
<dbReference type="Pfam" id="PF22807">
    <property type="entry name" value="TrAA12"/>
    <property type="match status" value="2"/>
</dbReference>
<name>A0ABW3HC45_9SPHN</name>
<evidence type="ECO:0000256" key="1">
    <source>
        <dbReference type="SAM" id="MobiDB-lite"/>
    </source>
</evidence>
<reference evidence="5" key="1">
    <citation type="journal article" date="2019" name="Int. J. Syst. Evol. Microbiol.">
        <title>The Global Catalogue of Microorganisms (GCM) 10K type strain sequencing project: providing services to taxonomists for standard genome sequencing and annotation.</title>
        <authorList>
            <consortium name="The Broad Institute Genomics Platform"/>
            <consortium name="The Broad Institute Genome Sequencing Center for Infectious Disease"/>
            <person name="Wu L."/>
            <person name="Ma J."/>
        </authorList>
    </citation>
    <scope>NUCLEOTIDE SEQUENCE [LARGE SCALE GENOMIC DNA]</scope>
    <source>
        <strain evidence="5">CCUG 62982</strain>
    </source>
</reference>
<evidence type="ECO:0000259" key="3">
    <source>
        <dbReference type="Pfam" id="PF22807"/>
    </source>
</evidence>
<dbReference type="Proteomes" id="UP001596977">
    <property type="component" value="Unassembled WGS sequence"/>
</dbReference>
<feature type="domain" description="Pyrroloquinoline quinone-dependent pyranose dehydrogenase beta-propeller" evidence="3">
    <location>
        <begin position="71"/>
        <end position="308"/>
    </location>
</feature>
<sequence>MPRLLKRILISAAVLAVIGAAGIWWALRPDVALLSADAGTGKVPDLGAPRYQNVPTMRVADAVGWAAGAQPKAAAGLKVQAFAEGLEHPRWLYRLPNGDILVAETNSPPRDVGGITGLVMGWLMGKAGAGVPSPNRITLLRDSNGDGVAETRSAFLTGLNSPFGMTLMGGWLYVANTDGLVRFPYKEGDTRIAAKPEKVVSYAGGGNHWTRDVVAAPDGKSLFVSVGSSSNIGENGLDKEGSAIYEGDALALARNPKAAEQGRALILEIFPDSKTMRVLAWGLRNPVGLAFEPVSQRLWTVVNERDMMGSDSPPDYLTRVEFGGFYGWPWNYWGGYEDPRVSPGRPDLREYSRRPDFGLGPHVAPLGLTFASGARLGPNWSNGAFIGLHGSWNREPLSGYKVVYVPFGDNGLPAKDAKPVDVLTGFLDAGGKKAQGRPVGVIVDASGGLLVADDVGNRIWRVSSAQTPVPEPAPGPKPAPSPSPTPKAAKGK</sequence>
<dbReference type="Gene3D" id="2.120.10.30">
    <property type="entry name" value="TolB, C-terminal domain"/>
    <property type="match status" value="1"/>
</dbReference>
<evidence type="ECO:0000313" key="5">
    <source>
        <dbReference type="Proteomes" id="UP001596977"/>
    </source>
</evidence>
<gene>
    <name evidence="4" type="ORF">ACFQ1E_20370</name>
</gene>
<organism evidence="4 5">
    <name type="scientific">Sphingomonas canadensis</name>
    <dbReference type="NCBI Taxonomy" id="1219257"/>
    <lineage>
        <taxon>Bacteria</taxon>
        <taxon>Pseudomonadati</taxon>
        <taxon>Pseudomonadota</taxon>
        <taxon>Alphaproteobacteria</taxon>
        <taxon>Sphingomonadales</taxon>
        <taxon>Sphingomonadaceae</taxon>
        <taxon>Sphingomonas</taxon>
    </lineage>
</organism>
<feature type="transmembrane region" description="Helical" evidence="2">
    <location>
        <begin position="7"/>
        <end position="27"/>
    </location>
</feature>
<dbReference type="InterPro" id="IPR011041">
    <property type="entry name" value="Quinoprot_gluc/sorb_DH_b-prop"/>
</dbReference>
<keyword evidence="2" id="KW-0472">Membrane</keyword>
<feature type="region of interest" description="Disordered" evidence="1">
    <location>
        <begin position="462"/>
        <end position="492"/>
    </location>
</feature>
<evidence type="ECO:0000256" key="2">
    <source>
        <dbReference type="SAM" id="Phobius"/>
    </source>
</evidence>
<comment type="caution">
    <text evidence="4">The sequence shown here is derived from an EMBL/GenBank/DDBJ whole genome shotgun (WGS) entry which is preliminary data.</text>
</comment>
<keyword evidence="2" id="KW-0812">Transmembrane</keyword>
<feature type="compositionally biased region" description="Pro residues" evidence="1">
    <location>
        <begin position="469"/>
        <end position="485"/>
    </location>
</feature>
<dbReference type="InterPro" id="IPR054539">
    <property type="entry name" value="Beta-prop_PDH"/>
</dbReference>
<proteinExistence type="predicted"/>
<accession>A0ABW3HC45</accession>
<keyword evidence="2" id="KW-1133">Transmembrane helix</keyword>
<dbReference type="EMBL" id="JBHTJG010000017">
    <property type="protein sequence ID" value="MFD0948704.1"/>
    <property type="molecule type" value="Genomic_DNA"/>
</dbReference>